<dbReference type="SUPFAM" id="SSF53067">
    <property type="entry name" value="Actin-like ATPase domain"/>
    <property type="match status" value="1"/>
</dbReference>
<accession>A0A0S6VTT8</accession>
<organism evidence="3">
    <name type="scientific">Candidatus Moduliflexus flocculans</name>
    <dbReference type="NCBI Taxonomy" id="1499966"/>
    <lineage>
        <taxon>Bacteria</taxon>
        <taxon>Candidatus Moduliflexota</taxon>
        <taxon>Candidatus Moduliflexia</taxon>
        <taxon>Candidatus Moduliflexales</taxon>
        <taxon>Candidatus Moduliflexaceae</taxon>
    </lineage>
</organism>
<reference evidence="3" key="1">
    <citation type="journal article" date="2015" name="PeerJ">
        <title>First genomic representation of candidate bacterial phylum KSB3 points to enhanced environmental sensing as a trigger of wastewater bulking.</title>
        <authorList>
            <person name="Sekiguchi Y."/>
            <person name="Ohashi A."/>
            <person name="Parks D.H."/>
            <person name="Yamauchi T."/>
            <person name="Tyson G.W."/>
            <person name="Hugenholtz P."/>
        </authorList>
    </citation>
    <scope>NUCLEOTIDE SEQUENCE [LARGE SCALE GENOMIC DNA]</scope>
</reference>
<dbReference type="PANTHER" id="PTHR18964">
    <property type="entry name" value="ROK (REPRESSOR, ORF, KINASE) FAMILY"/>
    <property type="match status" value="1"/>
</dbReference>
<dbReference type="InterPro" id="IPR000600">
    <property type="entry name" value="ROK"/>
</dbReference>
<dbReference type="InterPro" id="IPR043129">
    <property type="entry name" value="ATPase_NBD"/>
</dbReference>
<evidence type="ECO:0000259" key="2">
    <source>
        <dbReference type="Pfam" id="PF12802"/>
    </source>
</evidence>
<sequence length="402" mass="44102">MLAKQSPANIKQNNLRLILDTIIQHEPLSRADLVRLTHISKPTVSNLVDELIARDLAYEIGEGSSRTGRKPILIKFNSARKYFLAFNAGRDDYHVALADLKGTIIEEQSGEFHASQTYHDRLQLLSTCMRDLLRNAGITSAALLKIHGAAPGVYVGKGQALKWSGIEIPETQDMQQFLEQVFHAPVLLNHSSKLALFGEKLAGKARDARQVVYVDLGHGLGGAFMFNGVVYFGANDSAGEIGYLYSDPKEFDAYALAPYKRGALETIISGGALQQKGMALAQKHPATKILELAGGMVENITAKTIFDAAKLGDQQAFYILKESFAYFNMGLCNMINALNPERIILGGGISKTGDFLLDFITHEIQDKVLIMPEFSISTLQNKATIIGAIAYLIEHTDFLTEL</sequence>
<dbReference type="Gene3D" id="3.30.420.40">
    <property type="match status" value="2"/>
</dbReference>
<dbReference type="STRING" id="1499966.U14_02212"/>
<dbReference type="SUPFAM" id="SSF46785">
    <property type="entry name" value="Winged helix' DNA-binding domain"/>
    <property type="match status" value="1"/>
</dbReference>
<dbReference type="PANTHER" id="PTHR18964:SF149">
    <property type="entry name" value="BIFUNCTIONAL UDP-N-ACETYLGLUCOSAMINE 2-EPIMERASE_N-ACETYLMANNOSAMINE KINASE"/>
    <property type="match status" value="1"/>
</dbReference>
<feature type="domain" description="HTH marR-type" evidence="2">
    <location>
        <begin position="18"/>
        <end position="58"/>
    </location>
</feature>
<dbReference type="Pfam" id="PF00480">
    <property type="entry name" value="ROK"/>
    <property type="match status" value="1"/>
</dbReference>
<dbReference type="Gene3D" id="1.10.10.10">
    <property type="entry name" value="Winged helix-like DNA-binding domain superfamily/Winged helix DNA-binding domain"/>
    <property type="match status" value="1"/>
</dbReference>
<proteinExistence type="inferred from homology"/>
<name>A0A0S6VTT8_9BACT</name>
<evidence type="ECO:0000313" key="3">
    <source>
        <dbReference type="EMBL" id="GAK50970.1"/>
    </source>
</evidence>
<dbReference type="InterPro" id="IPR036390">
    <property type="entry name" value="WH_DNA-bd_sf"/>
</dbReference>
<dbReference type="AlphaFoldDB" id="A0A0S6VTT8"/>
<dbReference type="Proteomes" id="UP000030700">
    <property type="component" value="Unassembled WGS sequence"/>
</dbReference>
<dbReference type="InterPro" id="IPR000835">
    <property type="entry name" value="HTH_MarR-typ"/>
</dbReference>
<dbReference type="EMBL" id="DF820456">
    <property type="protein sequence ID" value="GAK50970.1"/>
    <property type="molecule type" value="Genomic_DNA"/>
</dbReference>
<dbReference type="InterPro" id="IPR036388">
    <property type="entry name" value="WH-like_DNA-bd_sf"/>
</dbReference>
<protein>
    <recommendedName>
        <fullName evidence="2">HTH marR-type domain-containing protein</fullName>
    </recommendedName>
</protein>
<evidence type="ECO:0000256" key="1">
    <source>
        <dbReference type="ARBA" id="ARBA00006479"/>
    </source>
</evidence>
<dbReference type="GO" id="GO:0003700">
    <property type="term" value="F:DNA-binding transcription factor activity"/>
    <property type="evidence" value="ECO:0007669"/>
    <property type="project" value="InterPro"/>
</dbReference>
<dbReference type="HOGENOM" id="CLU_036604_13_2_0"/>
<evidence type="ECO:0000313" key="4">
    <source>
        <dbReference type="Proteomes" id="UP000030700"/>
    </source>
</evidence>
<comment type="similarity">
    <text evidence="1">Belongs to the ROK (NagC/XylR) family.</text>
</comment>
<dbReference type="Pfam" id="PF12802">
    <property type="entry name" value="MarR_2"/>
    <property type="match status" value="1"/>
</dbReference>
<gene>
    <name evidence="3" type="ORF">U14_02212</name>
</gene>
<keyword evidence="4" id="KW-1185">Reference proteome</keyword>